<dbReference type="Proteomes" id="UP000584867">
    <property type="component" value="Unassembled WGS sequence"/>
</dbReference>
<evidence type="ECO:0000313" key="12">
    <source>
        <dbReference type="Proteomes" id="UP000584867"/>
    </source>
</evidence>
<feature type="domain" description="Peptidase S26" evidence="10">
    <location>
        <begin position="29"/>
        <end position="218"/>
    </location>
</feature>
<proteinExistence type="inferred from homology"/>
<comment type="catalytic activity">
    <reaction evidence="1 8">
        <text>Cleavage of hydrophobic, N-terminal signal or leader sequences from secreted and periplasmic proteins.</text>
        <dbReference type="EC" id="3.4.21.89"/>
    </reaction>
</comment>
<dbReference type="PROSITE" id="PS00761">
    <property type="entry name" value="SPASE_I_3"/>
    <property type="match status" value="1"/>
</dbReference>
<dbReference type="AlphaFoldDB" id="A0A7W8E8I4"/>
<dbReference type="InterPro" id="IPR019758">
    <property type="entry name" value="Pept_S26A_signal_pept_1_CS"/>
</dbReference>
<evidence type="ECO:0000256" key="1">
    <source>
        <dbReference type="ARBA" id="ARBA00000677"/>
    </source>
</evidence>
<evidence type="ECO:0000256" key="5">
    <source>
        <dbReference type="ARBA" id="ARBA00022670"/>
    </source>
</evidence>
<reference evidence="11 12" key="1">
    <citation type="submission" date="2020-08" db="EMBL/GenBank/DDBJ databases">
        <title>Genomic Encyclopedia of Type Strains, Phase IV (KMG-V): Genome sequencing to study the core and pangenomes of soil and plant-associated prokaryotes.</title>
        <authorList>
            <person name="Whitman W."/>
        </authorList>
    </citation>
    <scope>NUCLEOTIDE SEQUENCE [LARGE SCALE GENOMIC DNA]</scope>
    <source>
        <strain evidence="11 12">X5P3</strain>
    </source>
</reference>
<dbReference type="GO" id="GO:0006465">
    <property type="term" value="P:signal peptide processing"/>
    <property type="evidence" value="ECO:0007669"/>
    <property type="project" value="InterPro"/>
</dbReference>
<dbReference type="PRINTS" id="PR00727">
    <property type="entry name" value="LEADERPTASE"/>
</dbReference>
<dbReference type="InterPro" id="IPR000223">
    <property type="entry name" value="Pept_S26A_signal_pept_1"/>
</dbReference>
<evidence type="ECO:0000259" key="10">
    <source>
        <dbReference type="Pfam" id="PF10502"/>
    </source>
</evidence>
<gene>
    <name evidence="11" type="ORF">HDF15_001795</name>
</gene>
<feature type="active site" evidence="7">
    <location>
        <position position="56"/>
    </location>
</feature>
<dbReference type="GO" id="GO:0016020">
    <property type="term" value="C:membrane"/>
    <property type="evidence" value="ECO:0007669"/>
    <property type="project" value="UniProtKB-SubCell"/>
</dbReference>
<keyword evidence="5 8" id="KW-0645">Protease</keyword>
<name>A0A7W8E8I4_9BACT</name>
<dbReference type="PROSITE" id="PS00501">
    <property type="entry name" value="SPASE_I_1"/>
    <property type="match status" value="1"/>
</dbReference>
<dbReference type="EC" id="3.4.21.89" evidence="3 8"/>
<evidence type="ECO:0000256" key="2">
    <source>
        <dbReference type="ARBA" id="ARBA00009370"/>
    </source>
</evidence>
<comment type="subcellular location">
    <subcellularLocation>
        <location evidence="9">Membrane</location>
        <topology evidence="9">Single-pass type II membrane protein</topology>
    </subcellularLocation>
</comment>
<evidence type="ECO:0000256" key="7">
    <source>
        <dbReference type="PIRSR" id="PIRSR600223-1"/>
    </source>
</evidence>
<dbReference type="InterPro" id="IPR036286">
    <property type="entry name" value="LexA/Signal_pep-like_sf"/>
</dbReference>
<evidence type="ECO:0000313" key="11">
    <source>
        <dbReference type="EMBL" id="MBB5063453.1"/>
    </source>
</evidence>
<dbReference type="PROSITE" id="PS00760">
    <property type="entry name" value="SPASE_I_2"/>
    <property type="match status" value="1"/>
</dbReference>
<dbReference type="RefSeq" id="WP_014263554.1">
    <property type="nucleotide sequence ID" value="NZ_JACHIO010000006.1"/>
</dbReference>
<evidence type="ECO:0000256" key="9">
    <source>
        <dbReference type="RuleBase" id="RU362042"/>
    </source>
</evidence>
<feature type="active site" evidence="7">
    <location>
        <position position="109"/>
    </location>
</feature>
<keyword evidence="6 8" id="KW-0378">Hydrolase</keyword>
<dbReference type="OMA" id="YFMGGDN"/>
<sequence>MNEELLPETVEAAPARPVQGVHDGVLPHLQALLEILVLAIFFATFIAQPDRVPSGSMEPTLRVGDFYLVNKQACAPRGVFDRILPAATVHRGELVVFHYPPEPGKDLIKRVVGLPGDHLRLRDGHVLLDGASLAEPYAVYNQAQPDGFRDDFPSMRSADPNVDPRWWAELRRIVANGEIVVPPGRYFVMGDNRNDSEDSRYWGFVPRDALVGRPLVVYFSLAAPPNADSSVRRSFWEGLRDRWQGIRVLR</sequence>
<dbReference type="Gene3D" id="2.10.109.10">
    <property type="entry name" value="Umud Fragment, subunit A"/>
    <property type="match status" value="1"/>
</dbReference>
<evidence type="ECO:0000256" key="6">
    <source>
        <dbReference type="ARBA" id="ARBA00022801"/>
    </source>
</evidence>
<dbReference type="SUPFAM" id="SSF51306">
    <property type="entry name" value="LexA/Signal peptidase"/>
    <property type="match status" value="1"/>
</dbReference>
<dbReference type="EMBL" id="JACHIO010000006">
    <property type="protein sequence ID" value="MBB5063453.1"/>
    <property type="molecule type" value="Genomic_DNA"/>
</dbReference>
<comment type="similarity">
    <text evidence="2 9">Belongs to the peptidase S26 family.</text>
</comment>
<comment type="caution">
    <text evidence="11">The sequence shown here is derived from an EMBL/GenBank/DDBJ whole genome shotgun (WGS) entry which is preliminary data.</text>
</comment>
<evidence type="ECO:0000256" key="3">
    <source>
        <dbReference type="ARBA" id="ARBA00013208"/>
    </source>
</evidence>
<dbReference type="InterPro" id="IPR019533">
    <property type="entry name" value="Peptidase_S26"/>
</dbReference>
<protein>
    <recommendedName>
        <fullName evidence="4 8">Signal peptidase I</fullName>
        <ecNumber evidence="3 8">3.4.21.89</ecNumber>
    </recommendedName>
</protein>
<dbReference type="NCBIfam" id="TIGR02227">
    <property type="entry name" value="sigpep_I_bact"/>
    <property type="match status" value="1"/>
</dbReference>
<dbReference type="PANTHER" id="PTHR43390">
    <property type="entry name" value="SIGNAL PEPTIDASE I"/>
    <property type="match status" value="1"/>
</dbReference>
<organism evidence="11 12">
    <name type="scientific">Granulicella mallensis</name>
    <dbReference type="NCBI Taxonomy" id="940614"/>
    <lineage>
        <taxon>Bacteria</taxon>
        <taxon>Pseudomonadati</taxon>
        <taxon>Acidobacteriota</taxon>
        <taxon>Terriglobia</taxon>
        <taxon>Terriglobales</taxon>
        <taxon>Acidobacteriaceae</taxon>
        <taxon>Granulicella</taxon>
    </lineage>
</organism>
<dbReference type="Pfam" id="PF10502">
    <property type="entry name" value="Peptidase_S26"/>
    <property type="match status" value="1"/>
</dbReference>
<accession>A0A7W8E8I4</accession>
<dbReference type="PANTHER" id="PTHR43390:SF1">
    <property type="entry name" value="CHLOROPLAST PROCESSING PEPTIDASE"/>
    <property type="match status" value="1"/>
</dbReference>
<dbReference type="InterPro" id="IPR019756">
    <property type="entry name" value="Pept_S26A_signal_pept_1_Ser-AS"/>
</dbReference>
<dbReference type="GO" id="GO:0004252">
    <property type="term" value="F:serine-type endopeptidase activity"/>
    <property type="evidence" value="ECO:0007669"/>
    <property type="project" value="InterPro"/>
</dbReference>
<dbReference type="CDD" id="cd06530">
    <property type="entry name" value="S26_SPase_I"/>
    <property type="match status" value="1"/>
</dbReference>
<dbReference type="InterPro" id="IPR019757">
    <property type="entry name" value="Pept_S26A_signal_pept_1_Lys-AS"/>
</dbReference>
<dbReference type="GO" id="GO:0009003">
    <property type="term" value="F:signal peptidase activity"/>
    <property type="evidence" value="ECO:0007669"/>
    <property type="project" value="UniProtKB-EC"/>
</dbReference>
<evidence type="ECO:0000256" key="4">
    <source>
        <dbReference type="ARBA" id="ARBA00019232"/>
    </source>
</evidence>
<evidence type="ECO:0000256" key="8">
    <source>
        <dbReference type="RuleBase" id="RU003993"/>
    </source>
</evidence>